<dbReference type="PATRIC" id="fig|1306954.6.peg.5"/>
<evidence type="ECO:0000259" key="3">
    <source>
        <dbReference type="Pfam" id="PF03358"/>
    </source>
</evidence>
<keyword evidence="5" id="KW-1185">Reference proteome</keyword>
<dbReference type="EMBL" id="LOCO01000001">
    <property type="protein sequence ID" value="KXO11969.1"/>
    <property type="molecule type" value="Genomic_DNA"/>
</dbReference>
<dbReference type="Pfam" id="PF03358">
    <property type="entry name" value="FMN_red"/>
    <property type="match status" value="1"/>
</dbReference>
<dbReference type="GeneID" id="94725080"/>
<gene>
    <name evidence="4" type="ORF">J122_5</name>
</gene>
<dbReference type="InterPro" id="IPR005025">
    <property type="entry name" value="FMN_Rdtase-like_dom"/>
</dbReference>
<protein>
    <submittedName>
        <fullName evidence="4">Reductase</fullName>
    </submittedName>
</protein>
<dbReference type="PANTHER" id="PTHR30543">
    <property type="entry name" value="CHROMATE REDUCTASE"/>
    <property type="match status" value="1"/>
</dbReference>
<comment type="caution">
    <text evidence="4">The sequence shown here is derived from an EMBL/GenBank/DDBJ whole genome shotgun (WGS) entry which is preliminary data.</text>
</comment>
<dbReference type="Gene3D" id="3.40.50.360">
    <property type="match status" value="1"/>
</dbReference>
<feature type="domain" description="NADPH-dependent FMN reductase-like" evidence="3">
    <location>
        <begin position="4"/>
        <end position="147"/>
    </location>
</feature>
<keyword evidence="2" id="KW-0285">Flavoprotein</keyword>
<dbReference type="AlphaFoldDB" id="A0A137SHS4"/>
<dbReference type="InterPro" id="IPR050712">
    <property type="entry name" value="NAD(P)H-dep_reductase"/>
</dbReference>
<dbReference type="GO" id="GO:0016655">
    <property type="term" value="F:oxidoreductase activity, acting on NAD(P)H, quinone or similar compound as acceptor"/>
    <property type="evidence" value="ECO:0007669"/>
    <property type="project" value="UniProtKB-ARBA"/>
</dbReference>
<dbReference type="GO" id="GO:0010181">
    <property type="term" value="F:FMN binding"/>
    <property type="evidence" value="ECO:0007669"/>
    <property type="project" value="TreeGrafter"/>
</dbReference>
<dbReference type="RefSeq" id="WP_058090471.1">
    <property type="nucleotide sequence ID" value="NZ_LOCO01000001.1"/>
</dbReference>
<dbReference type="Proteomes" id="UP000070282">
    <property type="component" value="Unassembled WGS sequence"/>
</dbReference>
<organism evidence="4 5">
    <name type="scientific">Marinobacter excellens LAMA 842</name>
    <dbReference type="NCBI Taxonomy" id="1306954"/>
    <lineage>
        <taxon>Bacteria</taxon>
        <taxon>Pseudomonadati</taxon>
        <taxon>Pseudomonadota</taxon>
        <taxon>Gammaproteobacteria</taxon>
        <taxon>Pseudomonadales</taxon>
        <taxon>Marinobacteraceae</taxon>
        <taxon>Marinobacter</taxon>
    </lineage>
</organism>
<reference evidence="5" key="1">
    <citation type="submission" date="2015-12" db="EMBL/GenBank/DDBJ databases">
        <authorList>
            <person name="Lima A."/>
            <person name="Farahani Zayas N."/>
            <person name="Castro Da Silva M.A."/>
            <person name="Cabral A."/>
            <person name="Pessatti M.L."/>
        </authorList>
    </citation>
    <scope>NUCLEOTIDE SEQUENCE [LARGE SCALE GENOMIC DNA]</scope>
    <source>
        <strain evidence="5">LAMA 842</strain>
    </source>
</reference>
<dbReference type="InterPro" id="IPR029039">
    <property type="entry name" value="Flavoprotein-like_sf"/>
</dbReference>
<dbReference type="SUPFAM" id="SSF52218">
    <property type="entry name" value="Flavoproteins"/>
    <property type="match status" value="1"/>
</dbReference>
<proteinExistence type="predicted"/>
<evidence type="ECO:0000313" key="5">
    <source>
        <dbReference type="Proteomes" id="UP000070282"/>
    </source>
</evidence>
<evidence type="ECO:0000256" key="2">
    <source>
        <dbReference type="ARBA" id="ARBA00022643"/>
    </source>
</evidence>
<evidence type="ECO:0000313" key="4">
    <source>
        <dbReference type="EMBL" id="KXO11969.1"/>
    </source>
</evidence>
<accession>A0A137SHS4</accession>
<sequence length="188" mass="21259">MPLKLQTIICSTRPGRVGPSIAEWFNGFANEQGSFSSELVDLAEFNLPVYDEPNHPRQQKYQHDHTKAWSESVAKADAYVFVIPEYNFCPPPSFMNAINYVYNEWNYKPCAFVSYGGVSGGLRSAQMAKQLVTTVKMMPMVESVMVQMPWELLDDNRRFQPADHHTSSGGSMLAELAKWADALKAMRQ</sequence>
<evidence type="ECO:0000256" key="1">
    <source>
        <dbReference type="ARBA" id="ARBA00001917"/>
    </source>
</evidence>
<dbReference type="PANTHER" id="PTHR30543:SF21">
    <property type="entry name" value="NAD(P)H-DEPENDENT FMN REDUCTASE LOT6"/>
    <property type="match status" value="1"/>
</dbReference>
<comment type="cofactor">
    <cofactor evidence="1">
        <name>FMN</name>
        <dbReference type="ChEBI" id="CHEBI:58210"/>
    </cofactor>
</comment>
<keyword evidence="2" id="KW-0288">FMN</keyword>
<dbReference type="GO" id="GO:0005829">
    <property type="term" value="C:cytosol"/>
    <property type="evidence" value="ECO:0007669"/>
    <property type="project" value="TreeGrafter"/>
</dbReference>
<name>A0A137SHS4_9GAMM</name>